<evidence type="ECO:0000313" key="2">
    <source>
        <dbReference type="Proteomes" id="UP000558475"/>
    </source>
</evidence>
<dbReference type="AlphaFoldDB" id="A0A7X6JA32"/>
<dbReference type="EMBL" id="JAAXZB010000001">
    <property type="protein sequence ID" value="NKW09404.1"/>
    <property type="molecule type" value="Genomic_DNA"/>
</dbReference>
<reference evidence="1 2" key="1">
    <citation type="submission" date="2020-04" db="EMBL/GenBank/DDBJ databases">
        <title>Whole genome sequencing of clinical and environmental type strains of Ochrobactrum.</title>
        <authorList>
            <person name="Dharne M."/>
        </authorList>
    </citation>
    <scope>NUCLEOTIDE SEQUENCE [LARGE SCALE GENOMIC DNA]</scope>
    <source>
        <strain evidence="1 2">DSM 13340</strain>
    </source>
</reference>
<name>A0A7X6JA32_9HYPH</name>
<dbReference type="Proteomes" id="UP000558475">
    <property type="component" value="Unassembled WGS sequence"/>
</dbReference>
<dbReference type="RefSeq" id="WP_167522174.1">
    <property type="nucleotide sequence ID" value="NZ_WBWA01000003.1"/>
</dbReference>
<proteinExistence type="predicted"/>
<protein>
    <submittedName>
        <fullName evidence="1">Uncharacterized protein</fullName>
    </submittedName>
</protein>
<evidence type="ECO:0000313" key="1">
    <source>
        <dbReference type="EMBL" id="NKW09404.1"/>
    </source>
</evidence>
<accession>A0A7X6JA32</accession>
<organism evidence="1 2">
    <name type="scientific">Brucella tritici</name>
    <dbReference type="NCBI Taxonomy" id="94626"/>
    <lineage>
        <taxon>Bacteria</taxon>
        <taxon>Pseudomonadati</taxon>
        <taxon>Pseudomonadota</taxon>
        <taxon>Alphaproteobacteria</taxon>
        <taxon>Hyphomicrobiales</taxon>
        <taxon>Brucellaceae</taxon>
        <taxon>Brucella/Ochrobactrum group</taxon>
        <taxon>Brucella</taxon>
    </lineage>
</organism>
<gene>
    <name evidence="1" type="ORF">HGG76_05765</name>
</gene>
<comment type="caution">
    <text evidence="1">The sequence shown here is derived from an EMBL/GenBank/DDBJ whole genome shotgun (WGS) entry which is preliminary data.</text>
</comment>
<sequence>MAKQKWEPSTYYEVKLSEPIKVGPVWHRPDHGRVVLLGSVAANHEAAIIEATKAEV</sequence>